<dbReference type="AlphaFoldDB" id="A0A1I2M099"/>
<dbReference type="EMBL" id="FOOK01000006">
    <property type="protein sequence ID" value="SFF85042.1"/>
    <property type="molecule type" value="Genomic_DNA"/>
</dbReference>
<dbReference type="GO" id="GO:0016740">
    <property type="term" value="F:transferase activity"/>
    <property type="evidence" value="ECO:0007669"/>
    <property type="project" value="UniProtKB-KW"/>
</dbReference>
<dbReference type="OrthoDB" id="8538589at2"/>
<protein>
    <submittedName>
        <fullName evidence="2">Uncharacterized conserved protein YtfP, gamma-glutamylcyclotransferase (GGCT)/AIG2-like family</fullName>
    </submittedName>
</protein>
<feature type="domain" description="Gamma-glutamylcyclotransferase AIG2-like" evidence="1">
    <location>
        <begin position="3"/>
        <end position="123"/>
    </location>
</feature>
<accession>A0A1I2M099</accession>
<keyword evidence="3" id="KW-1185">Reference proteome</keyword>
<dbReference type="Gene3D" id="3.10.490.10">
    <property type="entry name" value="Gamma-glutamyl cyclotransferase-like"/>
    <property type="match status" value="1"/>
</dbReference>
<dbReference type="Proteomes" id="UP000198661">
    <property type="component" value="Unassembled WGS sequence"/>
</dbReference>
<dbReference type="RefSeq" id="WP_092036622.1">
    <property type="nucleotide sequence ID" value="NZ_FOOK01000006.1"/>
</dbReference>
<dbReference type="InterPro" id="IPR036568">
    <property type="entry name" value="GGCT-like_sf"/>
</dbReference>
<organism evidence="2 3">
    <name type="scientific">Planifilum fulgidum</name>
    <dbReference type="NCBI Taxonomy" id="201973"/>
    <lineage>
        <taxon>Bacteria</taxon>
        <taxon>Bacillati</taxon>
        <taxon>Bacillota</taxon>
        <taxon>Bacilli</taxon>
        <taxon>Bacillales</taxon>
        <taxon>Thermoactinomycetaceae</taxon>
        <taxon>Planifilum</taxon>
    </lineage>
</organism>
<dbReference type="InterPro" id="IPR009288">
    <property type="entry name" value="AIG2-like_dom"/>
</dbReference>
<reference evidence="2 3" key="1">
    <citation type="submission" date="2016-10" db="EMBL/GenBank/DDBJ databases">
        <authorList>
            <person name="de Groot N.N."/>
        </authorList>
    </citation>
    <scope>NUCLEOTIDE SEQUENCE [LARGE SCALE GENOMIC DNA]</scope>
    <source>
        <strain evidence="2 3">DSM 44945</strain>
    </source>
</reference>
<evidence type="ECO:0000259" key="1">
    <source>
        <dbReference type="Pfam" id="PF06094"/>
    </source>
</evidence>
<dbReference type="Pfam" id="PF06094">
    <property type="entry name" value="GGACT"/>
    <property type="match status" value="1"/>
</dbReference>
<name>A0A1I2M099_9BACL</name>
<gene>
    <name evidence="2" type="ORF">SAMN04488025_106141</name>
</gene>
<dbReference type="SUPFAM" id="SSF110857">
    <property type="entry name" value="Gamma-glutamyl cyclotransferase-like"/>
    <property type="match status" value="1"/>
</dbReference>
<dbReference type="CDD" id="cd06661">
    <property type="entry name" value="GGCT_like"/>
    <property type="match status" value="1"/>
</dbReference>
<dbReference type="STRING" id="201973.SAMN04488025_106141"/>
<evidence type="ECO:0000313" key="2">
    <source>
        <dbReference type="EMBL" id="SFF85042.1"/>
    </source>
</evidence>
<keyword evidence="2" id="KW-0808">Transferase</keyword>
<proteinExistence type="predicted"/>
<sequence>MNLFVYGSLRAGRKYHHFLEGAPLVADRAWTRGLLYDTGLGYPAMIPGRGIVRGEVYRVDRDRLKRIDRLEDFYGPGDPRNTYERVVRTVFTPLGPLSCFLYLYVDKDRLRAHGRRIRNGVWNE</sequence>
<dbReference type="InterPro" id="IPR013024">
    <property type="entry name" value="GGCT-like"/>
</dbReference>
<evidence type="ECO:0000313" key="3">
    <source>
        <dbReference type="Proteomes" id="UP000198661"/>
    </source>
</evidence>